<dbReference type="PANTHER" id="PTHR30027">
    <property type="entry name" value="RIBOSOMAL RNA SMALL SUBUNIT METHYLTRANSFERASE E"/>
    <property type="match status" value="1"/>
</dbReference>
<dbReference type="SUPFAM" id="SSF75217">
    <property type="entry name" value="alpha/beta knot"/>
    <property type="match status" value="1"/>
</dbReference>
<dbReference type="InterPro" id="IPR029028">
    <property type="entry name" value="Alpha/beta_knot_MTases"/>
</dbReference>
<evidence type="ECO:0000256" key="11">
    <source>
        <dbReference type="ARBA" id="ARBA00047944"/>
    </source>
</evidence>
<gene>
    <name evidence="14" type="ORF">EF514_03425</name>
</gene>
<dbReference type="CDD" id="cd18084">
    <property type="entry name" value="RsmE-like"/>
    <property type="match status" value="1"/>
</dbReference>
<evidence type="ECO:0000256" key="2">
    <source>
        <dbReference type="ARBA" id="ARBA00005528"/>
    </source>
</evidence>
<evidence type="ECO:0000256" key="5">
    <source>
        <dbReference type="ARBA" id="ARBA00022490"/>
    </source>
</evidence>
<dbReference type="GO" id="GO:0070475">
    <property type="term" value="P:rRNA base methylation"/>
    <property type="evidence" value="ECO:0007669"/>
    <property type="project" value="TreeGrafter"/>
</dbReference>
<comment type="subcellular location">
    <subcellularLocation>
        <location evidence="1 12">Cytoplasm</location>
    </subcellularLocation>
</comment>
<evidence type="ECO:0000256" key="6">
    <source>
        <dbReference type="ARBA" id="ARBA00022552"/>
    </source>
</evidence>
<evidence type="ECO:0000313" key="15">
    <source>
        <dbReference type="Proteomes" id="UP000288812"/>
    </source>
</evidence>
<comment type="caution">
    <text evidence="14">The sequence shown here is derived from an EMBL/GenBank/DDBJ whole genome shotgun (WGS) entry which is preliminary data.</text>
</comment>
<proteinExistence type="inferred from homology"/>
<dbReference type="OrthoDB" id="9815641at2"/>
<evidence type="ECO:0000256" key="1">
    <source>
        <dbReference type="ARBA" id="ARBA00004496"/>
    </source>
</evidence>
<keyword evidence="6 12" id="KW-0698">rRNA processing</keyword>
<dbReference type="EMBL" id="RLIH01000003">
    <property type="protein sequence ID" value="RVU55334.1"/>
    <property type="molecule type" value="Genomic_DNA"/>
</dbReference>
<comment type="catalytic activity">
    <reaction evidence="11 12">
        <text>uridine(1498) in 16S rRNA + S-adenosyl-L-methionine = N(3)-methyluridine(1498) in 16S rRNA + S-adenosyl-L-homocysteine + H(+)</text>
        <dbReference type="Rhea" id="RHEA:42920"/>
        <dbReference type="Rhea" id="RHEA-COMP:10283"/>
        <dbReference type="Rhea" id="RHEA-COMP:10284"/>
        <dbReference type="ChEBI" id="CHEBI:15378"/>
        <dbReference type="ChEBI" id="CHEBI:57856"/>
        <dbReference type="ChEBI" id="CHEBI:59789"/>
        <dbReference type="ChEBI" id="CHEBI:65315"/>
        <dbReference type="ChEBI" id="CHEBI:74502"/>
        <dbReference type="EC" id="2.1.1.193"/>
    </reaction>
</comment>
<keyword evidence="15" id="KW-1185">Reference proteome</keyword>
<dbReference type="InterPro" id="IPR015947">
    <property type="entry name" value="PUA-like_sf"/>
</dbReference>
<dbReference type="AlphaFoldDB" id="A0A437S8Z2"/>
<evidence type="ECO:0000256" key="10">
    <source>
        <dbReference type="ARBA" id="ARBA00025699"/>
    </source>
</evidence>
<keyword evidence="9 12" id="KW-0949">S-adenosyl-L-methionine</keyword>
<evidence type="ECO:0000259" key="13">
    <source>
        <dbReference type="Pfam" id="PF04452"/>
    </source>
</evidence>
<dbReference type="EC" id="2.1.1.193" evidence="3 12"/>
<dbReference type="InterPro" id="IPR029026">
    <property type="entry name" value="tRNA_m1G_MTases_N"/>
</dbReference>
<feature type="domain" description="Ribosomal RNA small subunit methyltransferase E methyltransferase" evidence="13">
    <location>
        <begin position="70"/>
        <end position="225"/>
    </location>
</feature>
<dbReference type="PANTHER" id="PTHR30027:SF3">
    <property type="entry name" value="16S RRNA (URACIL(1498)-N(3))-METHYLTRANSFERASE"/>
    <property type="match status" value="1"/>
</dbReference>
<dbReference type="Proteomes" id="UP000288812">
    <property type="component" value="Unassembled WGS sequence"/>
</dbReference>
<keyword evidence="8 12" id="KW-0808">Transferase</keyword>
<name>A0A437S8Z2_9FIRM</name>
<dbReference type="NCBIfam" id="TIGR00046">
    <property type="entry name" value="RsmE family RNA methyltransferase"/>
    <property type="match status" value="1"/>
</dbReference>
<evidence type="ECO:0000256" key="3">
    <source>
        <dbReference type="ARBA" id="ARBA00012328"/>
    </source>
</evidence>
<evidence type="ECO:0000256" key="12">
    <source>
        <dbReference type="PIRNR" id="PIRNR015601"/>
    </source>
</evidence>
<reference evidence="14 15" key="1">
    <citation type="submission" date="2018-11" db="EMBL/GenBank/DDBJ databases">
        <title>Genome sequencing and assembly of Anaerosphaera sp. nov., GS7-6-2.</title>
        <authorList>
            <person name="Rettenmaier R."/>
            <person name="Liebl W."/>
            <person name="Zverlov V."/>
        </authorList>
    </citation>
    <scope>NUCLEOTIDE SEQUENCE [LARGE SCALE GENOMIC DNA]</scope>
    <source>
        <strain evidence="14 15">GS7-6-2</strain>
    </source>
</reference>
<sequence>MYRFFENKVFENEIELSEENSHHFSKVLRIKESEIVEVCADNGIFESAFERIEGNNIILKKIRAVGLKNESKVNLTLFQGILKGDKMDQALKQATEAGVSKIHPLKLKRTISNISGKEEKKVQRWQKVVESAAKQSKRDYIPEVTHPLKLEELKDLSGDMDIIVPYENQLGTTLFDLKSLSNNIALVIGPEGGFEESEINFLREIGANIITLGNRILRAETAAVCSSFSIIYYLESR</sequence>
<keyword evidence="5 12" id="KW-0963">Cytoplasm</keyword>
<protein>
    <recommendedName>
        <fullName evidence="4 12">Ribosomal RNA small subunit methyltransferase E</fullName>
        <ecNumber evidence="3 12">2.1.1.193</ecNumber>
    </recommendedName>
</protein>
<dbReference type="Pfam" id="PF04452">
    <property type="entry name" value="Methyltrans_RNA"/>
    <property type="match status" value="1"/>
</dbReference>
<evidence type="ECO:0000256" key="7">
    <source>
        <dbReference type="ARBA" id="ARBA00022603"/>
    </source>
</evidence>
<comment type="similarity">
    <text evidence="2 12">Belongs to the RNA methyltransferase RsmE family.</text>
</comment>
<keyword evidence="7 12" id="KW-0489">Methyltransferase</keyword>
<dbReference type="GO" id="GO:0070042">
    <property type="term" value="F:rRNA (uridine-N3-)-methyltransferase activity"/>
    <property type="evidence" value="ECO:0007669"/>
    <property type="project" value="TreeGrafter"/>
</dbReference>
<evidence type="ECO:0000256" key="4">
    <source>
        <dbReference type="ARBA" id="ARBA00013673"/>
    </source>
</evidence>
<dbReference type="RefSeq" id="WP_127723847.1">
    <property type="nucleotide sequence ID" value="NZ_RLIH01000003.1"/>
</dbReference>
<dbReference type="SUPFAM" id="SSF88697">
    <property type="entry name" value="PUA domain-like"/>
    <property type="match status" value="1"/>
</dbReference>
<dbReference type="Gene3D" id="3.40.1280.10">
    <property type="match status" value="1"/>
</dbReference>
<evidence type="ECO:0000313" key="14">
    <source>
        <dbReference type="EMBL" id="RVU55334.1"/>
    </source>
</evidence>
<evidence type="ECO:0000256" key="9">
    <source>
        <dbReference type="ARBA" id="ARBA00022691"/>
    </source>
</evidence>
<dbReference type="PIRSF" id="PIRSF015601">
    <property type="entry name" value="MTase_slr0722"/>
    <property type="match status" value="1"/>
</dbReference>
<organism evidence="14 15">
    <name type="scientific">Anaerosphaera multitolerans</name>
    <dbReference type="NCBI Taxonomy" id="2487351"/>
    <lineage>
        <taxon>Bacteria</taxon>
        <taxon>Bacillati</taxon>
        <taxon>Bacillota</taxon>
        <taxon>Tissierellia</taxon>
        <taxon>Tissierellales</taxon>
        <taxon>Peptoniphilaceae</taxon>
        <taxon>Anaerosphaera</taxon>
    </lineage>
</organism>
<dbReference type="InterPro" id="IPR046886">
    <property type="entry name" value="RsmE_MTase_dom"/>
</dbReference>
<dbReference type="InterPro" id="IPR006700">
    <property type="entry name" value="RsmE"/>
</dbReference>
<accession>A0A437S8Z2</accession>
<evidence type="ECO:0000256" key="8">
    <source>
        <dbReference type="ARBA" id="ARBA00022679"/>
    </source>
</evidence>
<dbReference type="GO" id="GO:0005737">
    <property type="term" value="C:cytoplasm"/>
    <property type="evidence" value="ECO:0007669"/>
    <property type="project" value="UniProtKB-SubCell"/>
</dbReference>
<comment type="function">
    <text evidence="10 12">Specifically methylates the N3 position of the uracil ring of uridine 1498 (m3U1498) in 16S rRNA. Acts on the fully assembled 30S ribosomal subunit.</text>
</comment>